<protein>
    <submittedName>
        <fullName evidence="1">Uncharacterized protein</fullName>
    </submittedName>
</protein>
<name>A0ACB9SA34_9MYRT</name>
<reference evidence="2" key="1">
    <citation type="journal article" date="2023" name="Front. Plant Sci.">
        <title>Chromosomal-level genome assembly of Melastoma candidum provides insights into trichome evolution.</title>
        <authorList>
            <person name="Zhong Y."/>
            <person name="Wu W."/>
            <person name="Sun C."/>
            <person name="Zou P."/>
            <person name="Liu Y."/>
            <person name="Dai S."/>
            <person name="Zhou R."/>
        </authorList>
    </citation>
    <scope>NUCLEOTIDE SEQUENCE [LARGE SCALE GENOMIC DNA]</scope>
</reference>
<proteinExistence type="predicted"/>
<gene>
    <name evidence="1" type="ORF">MLD38_000456</name>
</gene>
<dbReference type="EMBL" id="CM042880">
    <property type="protein sequence ID" value="KAI4388092.1"/>
    <property type="molecule type" value="Genomic_DNA"/>
</dbReference>
<accession>A0ACB9SA34</accession>
<comment type="caution">
    <text evidence="1">The sequence shown here is derived from an EMBL/GenBank/DDBJ whole genome shotgun (WGS) entry which is preliminary data.</text>
</comment>
<evidence type="ECO:0000313" key="2">
    <source>
        <dbReference type="Proteomes" id="UP001057402"/>
    </source>
</evidence>
<sequence length="152" mass="17610">MGVLRGYCWTYLGVAGNDCRRRKERLKDLCARVFKLVSKFLVGDDDCSTNGSRTPFVTFCLSEGCLEVHFVLRELVRKSISETQESEVRHFLTLQREIAGAANEALEKFRDENKKTVIRLVDMESLYLIVDFFVCSRKKWIRVETLQLLHLG</sequence>
<organism evidence="1 2">
    <name type="scientific">Melastoma candidum</name>
    <dbReference type="NCBI Taxonomy" id="119954"/>
    <lineage>
        <taxon>Eukaryota</taxon>
        <taxon>Viridiplantae</taxon>
        <taxon>Streptophyta</taxon>
        <taxon>Embryophyta</taxon>
        <taxon>Tracheophyta</taxon>
        <taxon>Spermatophyta</taxon>
        <taxon>Magnoliopsida</taxon>
        <taxon>eudicotyledons</taxon>
        <taxon>Gunneridae</taxon>
        <taxon>Pentapetalae</taxon>
        <taxon>rosids</taxon>
        <taxon>malvids</taxon>
        <taxon>Myrtales</taxon>
        <taxon>Melastomataceae</taxon>
        <taxon>Melastomatoideae</taxon>
        <taxon>Melastomateae</taxon>
        <taxon>Melastoma</taxon>
    </lineage>
</organism>
<keyword evidence="2" id="KW-1185">Reference proteome</keyword>
<evidence type="ECO:0000313" key="1">
    <source>
        <dbReference type="EMBL" id="KAI4388092.1"/>
    </source>
</evidence>
<dbReference type="Proteomes" id="UP001057402">
    <property type="component" value="Chromosome 1"/>
</dbReference>